<evidence type="ECO:0000313" key="1">
    <source>
        <dbReference type="EMBL" id="GAH15570.1"/>
    </source>
</evidence>
<dbReference type="EMBL" id="BART01032872">
    <property type="protein sequence ID" value="GAH15570.1"/>
    <property type="molecule type" value="Genomic_DNA"/>
</dbReference>
<protein>
    <submittedName>
        <fullName evidence="1">Uncharacterized protein</fullName>
    </submittedName>
</protein>
<feature type="non-terminal residue" evidence="1">
    <location>
        <position position="1"/>
    </location>
</feature>
<gene>
    <name evidence="1" type="ORF">S01H4_56686</name>
</gene>
<name>X1E5B2_9ZZZZ</name>
<proteinExistence type="predicted"/>
<accession>X1E5B2</accession>
<dbReference type="AlphaFoldDB" id="X1E5B2"/>
<organism evidence="1">
    <name type="scientific">marine sediment metagenome</name>
    <dbReference type="NCBI Taxonomy" id="412755"/>
    <lineage>
        <taxon>unclassified sequences</taxon>
        <taxon>metagenomes</taxon>
        <taxon>ecological metagenomes</taxon>
    </lineage>
</organism>
<sequence length="121" mass="13581">TPLSAVADGKGGAGKGKCFYPAGSLFTGRVYEENNVMDEAQLEDKLKELVKEFGGAVDPYRKLAMLAQQASESRKKLEKSVNNLQESLDYLRICIKYQLFDLEATRRENEYLRKILGENNG</sequence>
<reference evidence="1" key="1">
    <citation type="journal article" date="2014" name="Front. Microbiol.">
        <title>High frequency of phylogenetically diverse reductive dehalogenase-homologous genes in deep subseafloor sedimentary metagenomes.</title>
        <authorList>
            <person name="Kawai M."/>
            <person name="Futagami T."/>
            <person name="Toyoda A."/>
            <person name="Takaki Y."/>
            <person name="Nishi S."/>
            <person name="Hori S."/>
            <person name="Arai W."/>
            <person name="Tsubouchi T."/>
            <person name="Morono Y."/>
            <person name="Uchiyama I."/>
            <person name="Ito T."/>
            <person name="Fujiyama A."/>
            <person name="Inagaki F."/>
            <person name="Takami H."/>
        </authorList>
    </citation>
    <scope>NUCLEOTIDE SEQUENCE</scope>
    <source>
        <strain evidence="1">Expedition CK06-06</strain>
    </source>
</reference>
<comment type="caution">
    <text evidence="1">The sequence shown here is derived from an EMBL/GenBank/DDBJ whole genome shotgun (WGS) entry which is preliminary data.</text>
</comment>